<accession>A0A9N9S847</accession>
<dbReference type="PANTHER" id="PTHR42643:SF39">
    <property type="entry name" value="IONOTROPIC RECEPTOR 56A-RELATED"/>
    <property type="match status" value="1"/>
</dbReference>
<dbReference type="OrthoDB" id="7959891at2759"/>
<evidence type="ECO:0000256" key="4">
    <source>
        <dbReference type="ARBA" id="ARBA00022989"/>
    </source>
</evidence>
<evidence type="ECO:0000313" key="10">
    <source>
        <dbReference type="Proteomes" id="UP001153620"/>
    </source>
</evidence>
<evidence type="ECO:0000256" key="7">
    <source>
        <dbReference type="ARBA" id="ARBA00023180"/>
    </source>
</evidence>
<dbReference type="AlphaFoldDB" id="A0A9N9S847"/>
<reference evidence="9" key="1">
    <citation type="submission" date="2022-01" db="EMBL/GenBank/DDBJ databases">
        <authorList>
            <person name="King R."/>
        </authorList>
    </citation>
    <scope>NUCLEOTIDE SEQUENCE</scope>
</reference>
<feature type="transmembrane region" description="Helical" evidence="8">
    <location>
        <begin position="186"/>
        <end position="206"/>
    </location>
</feature>
<keyword evidence="3 8" id="KW-0812">Transmembrane</keyword>
<keyword evidence="5 8" id="KW-0472">Membrane</keyword>
<dbReference type="InterPro" id="IPR052192">
    <property type="entry name" value="Insect_Ionotropic_Sensory_Rcpt"/>
</dbReference>
<feature type="transmembrane region" description="Helical" evidence="8">
    <location>
        <begin position="134"/>
        <end position="155"/>
    </location>
</feature>
<sequence length="474" mass="55819">MDVRELINPEQGCLVFPNKLKDMMGFTYKIVAYSQEPKVFVSNNTVFSSKVLFIDAVIQHQNASFKLFSTKNLGKIKSLWMSRNYHLFISYGIVINMDVPKLQIYEENGYCALVPLRPKIPVFKSIFVEPFDRLTWLFLALTMACSVFVFWMFGGRGAVDSPWLLAYGIFVMFIGQGVNFSRRNRLVLTILLQLIIFMIWVLSNAYGGILTSFMIEPIQEERLLTFDDLVASNYKIMTDELFARMISGSDSYKILKPRLNTSLVLMTSELSEELARKFYVFIMTCDQAEMIIDKELIRENKTVSKFYYLLPEKFMPFLIQLEASYLNPFLERFQYYMDLSFQAGLPYIWEVFYSKLYEMPFGYNHQNVNVYFQLNDLTQVFSILIIGNVLSALAFLIEIFFHDILAKLNLSYLARKLRNRVHQLAYNKKKQPKHPKYQKGALYYIIHRHKRVKRLKARKLKVRRIYVQPRFPMD</sequence>
<keyword evidence="6" id="KW-0675">Receptor</keyword>
<name>A0A9N9S847_9DIPT</name>
<keyword evidence="4 8" id="KW-1133">Transmembrane helix</keyword>
<dbReference type="EMBL" id="OU895880">
    <property type="protein sequence ID" value="CAG9811091.1"/>
    <property type="molecule type" value="Genomic_DNA"/>
</dbReference>
<proteinExistence type="predicted"/>
<dbReference type="PANTHER" id="PTHR42643">
    <property type="entry name" value="IONOTROPIC RECEPTOR 20A-RELATED"/>
    <property type="match status" value="1"/>
</dbReference>
<dbReference type="Proteomes" id="UP001153620">
    <property type="component" value="Chromosome 4"/>
</dbReference>
<evidence type="ECO:0000256" key="3">
    <source>
        <dbReference type="ARBA" id="ARBA00022692"/>
    </source>
</evidence>
<keyword evidence="2" id="KW-1003">Cell membrane</keyword>
<keyword evidence="10" id="KW-1185">Reference proteome</keyword>
<feature type="transmembrane region" description="Helical" evidence="8">
    <location>
        <begin position="380"/>
        <end position="401"/>
    </location>
</feature>
<organism evidence="9 10">
    <name type="scientific">Chironomus riparius</name>
    <dbReference type="NCBI Taxonomy" id="315576"/>
    <lineage>
        <taxon>Eukaryota</taxon>
        <taxon>Metazoa</taxon>
        <taxon>Ecdysozoa</taxon>
        <taxon>Arthropoda</taxon>
        <taxon>Hexapoda</taxon>
        <taxon>Insecta</taxon>
        <taxon>Pterygota</taxon>
        <taxon>Neoptera</taxon>
        <taxon>Endopterygota</taxon>
        <taxon>Diptera</taxon>
        <taxon>Nematocera</taxon>
        <taxon>Chironomoidea</taxon>
        <taxon>Chironomidae</taxon>
        <taxon>Chironominae</taxon>
        <taxon>Chironomus</taxon>
    </lineage>
</organism>
<dbReference type="GO" id="GO:0005886">
    <property type="term" value="C:plasma membrane"/>
    <property type="evidence" value="ECO:0007669"/>
    <property type="project" value="UniProtKB-SubCell"/>
</dbReference>
<gene>
    <name evidence="9" type="ORF">CHIRRI_LOCUS13900</name>
</gene>
<evidence type="ECO:0000256" key="8">
    <source>
        <dbReference type="SAM" id="Phobius"/>
    </source>
</evidence>
<evidence type="ECO:0008006" key="11">
    <source>
        <dbReference type="Google" id="ProtNLM"/>
    </source>
</evidence>
<evidence type="ECO:0000256" key="5">
    <source>
        <dbReference type="ARBA" id="ARBA00023136"/>
    </source>
</evidence>
<evidence type="ECO:0000256" key="6">
    <source>
        <dbReference type="ARBA" id="ARBA00023170"/>
    </source>
</evidence>
<evidence type="ECO:0000256" key="1">
    <source>
        <dbReference type="ARBA" id="ARBA00004651"/>
    </source>
</evidence>
<protein>
    <recommendedName>
        <fullName evidence="11">Ionotropic receptor</fullName>
    </recommendedName>
</protein>
<keyword evidence="7" id="KW-0325">Glycoprotein</keyword>
<feature type="transmembrane region" description="Helical" evidence="8">
    <location>
        <begin position="161"/>
        <end position="179"/>
    </location>
</feature>
<evidence type="ECO:0000256" key="2">
    <source>
        <dbReference type="ARBA" id="ARBA00022475"/>
    </source>
</evidence>
<reference evidence="9" key="2">
    <citation type="submission" date="2022-10" db="EMBL/GenBank/DDBJ databases">
        <authorList>
            <consortium name="ENA_rothamsted_submissions"/>
            <consortium name="culmorum"/>
            <person name="King R."/>
        </authorList>
    </citation>
    <scope>NUCLEOTIDE SEQUENCE</scope>
</reference>
<evidence type="ECO:0000313" key="9">
    <source>
        <dbReference type="EMBL" id="CAG9811091.1"/>
    </source>
</evidence>
<comment type="subcellular location">
    <subcellularLocation>
        <location evidence="1">Cell membrane</location>
        <topology evidence="1">Multi-pass membrane protein</topology>
    </subcellularLocation>
</comment>